<evidence type="ECO:0000313" key="9">
    <source>
        <dbReference type="EMBL" id="OGZ03775.1"/>
    </source>
</evidence>
<evidence type="ECO:0008006" key="11">
    <source>
        <dbReference type="Google" id="ProtNLM"/>
    </source>
</evidence>
<dbReference type="AlphaFoldDB" id="A0A1G2CQV7"/>
<gene>
    <name evidence="9" type="ORF">A2648_02365</name>
</gene>
<dbReference type="EMBL" id="MHLH01000015">
    <property type="protein sequence ID" value="OGZ03775.1"/>
    <property type="molecule type" value="Genomic_DNA"/>
</dbReference>
<dbReference type="STRING" id="1798657.A2648_02365"/>
<name>A0A1G2CQV7_9BACT</name>
<protein>
    <recommendedName>
        <fullName evidence="11">Magnesium transport protein CorA</fullName>
    </recommendedName>
</protein>
<dbReference type="PANTHER" id="PTHR46494:SF1">
    <property type="entry name" value="CORA FAMILY METAL ION TRANSPORTER (EUROFUNG)"/>
    <property type="match status" value="1"/>
</dbReference>
<dbReference type="InterPro" id="IPR002523">
    <property type="entry name" value="MgTranspt_CorA/ZnTranspt_ZntB"/>
</dbReference>
<dbReference type="InterPro" id="IPR045863">
    <property type="entry name" value="CorA_TM1_TM2"/>
</dbReference>
<comment type="caution">
    <text evidence="9">The sequence shown here is derived from an EMBL/GenBank/DDBJ whole genome shotgun (WGS) entry which is preliminary data.</text>
</comment>
<evidence type="ECO:0000313" key="10">
    <source>
        <dbReference type="Proteomes" id="UP000178841"/>
    </source>
</evidence>
<accession>A0A1G2CQV7</accession>
<dbReference type="PANTHER" id="PTHR46494">
    <property type="entry name" value="CORA FAMILY METAL ION TRANSPORTER (EUROFUNG)"/>
    <property type="match status" value="1"/>
</dbReference>
<dbReference type="Gene3D" id="1.20.58.340">
    <property type="entry name" value="Magnesium transport protein CorA, transmembrane region"/>
    <property type="match status" value="2"/>
</dbReference>
<reference evidence="9 10" key="1">
    <citation type="journal article" date="2016" name="Nat. Commun.">
        <title>Thousands of microbial genomes shed light on interconnected biogeochemical processes in an aquifer system.</title>
        <authorList>
            <person name="Anantharaman K."/>
            <person name="Brown C.T."/>
            <person name="Hug L.A."/>
            <person name="Sharon I."/>
            <person name="Castelle C.J."/>
            <person name="Probst A.J."/>
            <person name="Thomas B.C."/>
            <person name="Singh A."/>
            <person name="Wilkins M.J."/>
            <person name="Karaoz U."/>
            <person name="Brodie E.L."/>
            <person name="Williams K.H."/>
            <person name="Hubbard S.S."/>
            <person name="Banfield J.F."/>
        </authorList>
    </citation>
    <scope>NUCLEOTIDE SEQUENCE [LARGE SCALE GENOMIC DNA]</scope>
</reference>
<evidence type="ECO:0000256" key="1">
    <source>
        <dbReference type="ARBA" id="ARBA00004651"/>
    </source>
</evidence>
<evidence type="ECO:0000256" key="2">
    <source>
        <dbReference type="ARBA" id="ARBA00009765"/>
    </source>
</evidence>
<organism evidence="9 10">
    <name type="scientific">Candidatus Lloydbacteria bacterium RIFCSPHIGHO2_01_FULL_41_20</name>
    <dbReference type="NCBI Taxonomy" id="1798657"/>
    <lineage>
        <taxon>Bacteria</taxon>
        <taxon>Candidatus Lloydiibacteriota</taxon>
    </lineage>
</organism>
<evidence type="ECO:0000256" key="6">
    <source>
        <dbReference type="ARBA" id="ARBA00022989"/>
    </source>
</evidence>
<keyword evidence="4" id="KW-1003">Cell membrane</keyword>
<dbReference type="Gene3D" id="3.30.460.20">
    <property type="entry name" value="CorA soluble domain-like"/>
    <property type="match status" value="1"/>
</dbReference>
<dbReference type="GO" id="GO:0000287">
    <property type="term" value="F:magnesium ion binding"/>
    <property type="evidence" value="ECO:0007669"/>
    <property type="project" value="TreeGrafter"/>
</dbReference>
<evidence type="ECO:0000256" key="8">
    <source>
        <dbReference type="SAM" id="Phobius"/>
    </source>
</evidence>
<dbReference type="GO" id="GO:0005886">
    <property type="term" value="C:plasma membrane"/>
    <property type="evidence" value="ECO:0007669"/>
    <property type="project" value="UniProtKB-SubCell"/>
</dbReference>
<dbReference type="CDD" id="cd12822">
    <property type="entry name" value="TmCorA-like"/>
    <property type="match status" value="1"/>
</dbReference>
<dbReference type="SUPFAM" id="SSF143865">
    <property type="entry name" value="CorA soluble domain-like"/>
    <property type="match status" value="1"/>
</dbReference>
<feature type="transmembrane region" description="Helical" evidence="8">
    <location>
        <begin position="246"/>
        <end position="267"/>
    </location>
</feature>
<evidence type="ECO:0000256" key="4">
    <source>
        <dbReference type="ARBA" id="ARBA00022475"/>
    </source>
</evidence>
<dbReference type="GO" id="GO:0050897">
    <property type="term" value="F:cobalt ion binding"/>
    <property type="evidence" value="ECO:0007669"/>
    <property type="project" value="TreeGrafter"/>
</dbReference>
<sequence length="304" mass="35667">MLNTYKHKNLTWVDLENPTSEEVEHLVKKYKIHPLVAQELLSPTVRPRVDLYTDFIYLILHFPTITHSHNGEVEQEVDFIIGKDFLITVHYDMVDPLREFSKVFEVNSILDKSNIGEHAGYLFFYIMREMYKNSSNELGSITTRLKNIEEKIFKGEEGKMVREISSTNKSLLDFRESIRFHKEVLESFEAAGKSFFENKFDYYLHSLLGEYYKVYNLLENQKETLVDLRETNDSLLTTKTNETMKVLTIIAFIFLPMSFIIQIFGISSNYLPFVSSPDGLWKIIGLIGTVGLSMFIWFKYKKWL</sequence>
<evidence type="ECO:0000256" key="7">
    <source>
        <dbReference type="ARBA" id="ARBA00023136"/>
    </source>
</evidence>
<comment type="subcellular location">
    <subcellularLocation>
        <location evidence="1">Cell membrane</location>
        <topology evidence="1">Multi-pass membrane protein</topology>
    </subcellularLocation>
</comment>
<dbReference type="InterPro" id="IPR045861">
    <property type="entry name" value="CorA_cytoplasmic_dom"/>
</dbReference>
<keyword evidence="3" id="KW-0813">Transport</keyword>
<comment type="similarity">
    <text evidence="2">Belongs to the CorA metal ion transporter (MIT) (TC 1.A.35) family.</text>
</comment>
<keyword evidence="7 8" id="KW-0472">Membrane</keyword>
<dbReference type="GO" id="GO:0015095">
    <property type="term" value="F:magnesium ion transmembrane transporter activity"/>
    <property type="evidence" value="ECO:0007669"/>
    <property type="project" value="TreeGrafter"/>
</dbReference>
<feature type="transmembrane region" description="Helical" evidence="8">
    <location>
        <begin position="279"/>
        <end position="298"/>
    </location>
</feature>
<dbReference type="Pfam" id="PF01544">
    <property type="entry name" value="CorA"/>
    <property type="match status" value="1"/>
</dbReference>
<keyword evidence="5 8" id="KW-0812">Transmembrane</keyword>
<dbReference type="SUPFAM" id="SSF144083">
    <property type="entry name" value="Magnesium transport protein CorA, transmembrane region"/>
    <property type="match status" value="1"/>
</dbReference>
<proteinExistence type="inferred from homology"/>
<dbReference type="GO" id="GO:0015087">
    <property type="term" value="F:cobalt ion transmembrane transporter activity"/>
    <property type="evidence" value="ECO:0007669"/>
    <property type="project" value="TreeGrafter"/>
</dbReference>
<evidence type="ECO:0000256" key="5">
    <source>
        <dbReference type="ARBA" id="ARBA00022692"/>
    </source>
</evidence>
<dbReference type="Proteomes" id="UP000178841">
    <property type="component" value="Unassembled WGS sequence"/>
</dbReference>
<keyword evidence="6 8" id="KW-1133">Transmembrane helix</keyword>
<evidence type="ECO:0000256" key="3">
    <source>
        <dbReference type="ARBA" id="ARBA00022448"/>
    </source>
</evidence>